<keyword evidence="1" id="KW-0472">Membrane</keyword>
<feature type="transmembrane region" description="Helical" evidence="1">
    <location>
        <begin position="171"/>
        <end position="202"/>
    </location>
</feature>
<proteinExistence type="predicted"/>
<feature type="transmembrane region" description="Helical" evidence="1">
    <location>
        <begin position="305"/>
        <end position="328"/>
    </location>
</feature>
<name>A0ABU5QR19_9BACT</name>
<sequence length="548" mass="63363">MIISPIKTKPITFFWYFIACLPILLFFYTFIIYAVNIPFLDDFTFFSFIPILYNNSNGFNKISVFFSQHNEHRILTDRVVALLIYAIKGNVDYEWMMLVGNSFLVGILVIYFKVFQQLNLSFKYFVSLSFLIFNTQIFENSFWGMASVQNYGVILFVLILFYLISSSKRNYFYFSFIIAFLATYTSGNGILGSIVASILLLLQNRIKDCLIFSVFSLFLLGSYFYGYISPPTINYFNGVTSKDILIGFFSFLGAALDIFRNYSFRYIFTTSAGFIAFLGIGFFFRTSIFRSKLFYPNKALNQVELFILGSILFILVTTVIVVITRVNFGQNSLLASRYRLYSILLFINLYFAALFYLKVGITNKIIFPVLLIAICYNLISNYQSNYDVVALNKTRNCGLANDIMANINKPIQSGILVYQKSPLWFDEFLPQFQKPIANSPIWGEEYSLKKSTLFLFVIENSTESYLKKNQCDGVYLLLQSHDNTYILPTNQRRNSIKNFLQTGQLWTNGFIGDFTRKQILVGNYQLGIWMQKNNKGESFYLNDSLSIK</sequence>
<keyword evidence="3" id="KW-1185">Reference proteome</keyword>
<evidence type="ECO:0000313" key="2">
    <source>
        <dbReference type="EMBL" id="MEA5258846.1"/>
    </source>
</evidence>
<keyword evidence="1" id="KW-0812">Transmembrane</keyword>
<reference evidence="2 3" key="1">
    <citation type="submission" date="2023-12" db="EMBL/GenBank/DDBJ databases">
        <title>Novel species of the genus Arcicella isolated from rivers.</title>
        <authorList>
            <person name="Lu H."/>
        </authorList>
    </citation>
    <scope>NUCLEOTIDE SEQUENCE [LARGE SCALE GENOMIC DNA]</scope>
    <source>
        <strain evidence="2 3">LMG 21963</strain>
    </source>
</reference>
<evidence type="ECO:0000256" key="1">
    <source>
        <dbReference type="SAM" id="Phobius"/>
    </source>
</evidence>
<organism evidence="2 3">
    <name type="scientific">Arcicella aquatica</name>
    <dbReference type="NCBI Taxonomy" id="217141"/>
    <lineage>
        <taxon>Bacteria</taxon>
        <taxon>Pseudomonadati</taxon>
        <taxon>Bacteroidota</taxon>
        <taxon>Cytophagia</taxon>
        <taxon>Cytophagales</taxon>
        <taxon>Flectobacillaceae</taxon>
        <taxon>Arcicella</taxon>
    </lineage>
</organism>
<dbReference type="EMBL" id="JAYFUL010000021">
    <property type="protein sequence ID" value="MEA5258846.1"/>
    <property type="molecule type" value="Genomic_DNA"/>
</dbReference>
<comment type="caution">
    <text evidence="2">The sequence shown here is derived from an EMBL/GenBank/DDBJ whole genome shotgun (WGS) entry which is preliminary data.</text>
</comment>
<feature type="transmembrane region" description="Helical" evidence="1">
    <location>
        <begin position="266"/>
        <end position="285"/>
    </location>
</feature>
<feature type="transmembrane region" description="Helical" evidence="1">
    <location>
        <begin position="142"/>
        <end position="165"/>
    </location>
</feature>
<feature type="transmembrane region" description="Helical" evidence="1">
    <location>
        <begin position="240"/>
        <end position="259"/>
    </location>
</feature>
<feature type="transmembrane region" description="Helical" evidence="1">
    <location>
        <begin position="340"/>
        <end position="359"/>
    </location>
</feature>
<dbReference type="RefSeq" id="WP_323250233.1">
    <property type="nucleotide sequence ID" value="NZ_JAYFUL010000021.1"/>
</dbReference>
<feature type="transmembrane region" description="Helical" evidence="1">
    <location>
        <begin position="95"/>
        <end position="115"/>
    </location>
</feature>
<keyword evidence="1" id="KW-1133">Transmembrane helix</keyword>
<dbReference type="Proteomes" id="UP001304671">
    <property type="component" value="Unassembled WGS sequence"/>
</dbReference>
<feature type="transmembrane region" description="Helical" evidence="1">
    <location>
        <begin position="12"/>
        <end position="35"/>
    </location>
</feature>
<evidence type="ECO:0000313" key="3">
    <source>
        <dbReference type="Proteomes" id="UP001304671"/>
    </source>
</evidence>
<feature type="transmembrane region" description="Helical" evidence="1">
    <location>
        <begin position="209"/>
        <end position="228"/>
    </location>
</feature>
<protein>
    <submittedName>
        <fullName evidence="2">Uncharacterized protein</fullName>
    </submittedName>
</protein>
<accession>A0ABU5QR19</accession>
<gene>
    <name evidence="2" type="ORF">VB264_13700</name>
</gene>